<gene>
    <name evidence="2" type="ORF">HMPREF0762_01462</name>
</gene>
<dbReference type="Proteomes" id="UP000006001">
    <property type="component" value="Unassembled WGS sequence"/>
</dbReference>
<dbReference type="HOGENOM" id="CLU_2261970_0_0_11"/>
<protein>
    <submittedName>
        <fullName evidence="2">Uncharacterized protein</fullName>
    </submittedName>
</protein>
<evidence type="ECO:0000313" key="3">
    <source>
        <dbReference type="Proteomes" id="UP000006001"/>
    </source>
</evidence>
<dbReference type="AlphaFoldDB" id="D0WHZ0"/>
<organism evidence="2 3">
    <name type="scientific">Slackia exigua (strain ATCC 700122 / DSM 15923 / CIP 105133 / JCM 11022 / KCTC 5966 / S-7)</name>
    <dbReference type="NCBI Taxonomy" id="649764"/>
    <lineage>
        <taxon>Bacteria</taxon>
        <taxon>Bacillati</taxon>
        <taxon>Actinomycetota</taxon>
        <taxon>Coriobacteriia</taxon>
        <taxon>Eggerthellales</taxon>
        <taxon>Eggerthellaceae</taxon>
        <taxon>Slackia</taxon>
    </lineage>
</organism>
<keyword evidence="3" id="KW-1185">Reference proteome</keyword>
<feature type="compositionally biased region" description="Basic and acidic residues" evidence="1">
    <location>
        <begin position="37"/>
        <end position="47"/>
    </location>
</feature>
<proteinExistence type="predicted"/>
<dbReference type="STRING" id="649764.HMPREF0762_01462"/>
<sequence>MRKRAGTTRSRPARRGRRRCRRWRGSNIGKARKPRRKVEICVEEAKARERRPHAANPKRRTRAERSTRTRWRTPSCPLLRSKTSGSQPQPLRESQLAAMRKAL</sequence>
<comment type="caution">
    <text evidence="2">The sequence shown here is derived from an EMBL/GenBank/DDBJ whole genome shotgun (WGS) entry which is preliminary data.</text>
</comment>
<feature type="compositionally biased region" description="Basic residues" evidence="1">
    <location>
        <begin position="48"/>
        <end position="62"/>
    </location>
</feature>
<accession>D0WHZ0</accession>
<name>D0WHZ0_SLAES</name>
<evidence type="ECO:0000313" key="2">
    <source>
        <dbReference type="EMBL" id="EEZ60657.1"/>
    </source>
</evidence>
<reference evidence="2" key="1">
    <citation type="submission" date="2009-10" db="EMBL/GenBank/DDBJ databases">
        <authorList>
            <person name="Weinstock G."/>
            <person name="Sodergren E."/>
            <person name="Clifton S."/>
            <person name="Fulton L."/>
            <person name="Fulton B."/>
            <person name="Courtney L."/>
            <person name="Fronick C."/>
            <person name="Harrison M."/>
            <person name="Strong C."/>
            <person name="Farmer C."/>
            <person name="Delahaunty K."/>
            <person name="Markovic C."/>
            <person name="Hall O."/>
            <person name="Minx P."/>
            <person name="Tomlinson C."/>
            <person name="Mitreva M."/>
            <person name="Nelson J."/>
            <person name="Hou S."/>
            <person name="Wollam A."/>
            <person name="Pepin K.H."/>
            <person name="Johnson M."/>
            <person name="Bhonagiri V."/>
            <person name="Nash W.E."/>
            <person name="Warren W."/>
            <person name="Chinwalla A."/>
            <person name="Mardis E.R."/>
            <person name="Wilson R.K."/>
        </authorList>
    </citation>
    <scope>NUCLEOTIDE SEQUENCE [LARGE SCALE GENOMIC DNA]</scope>
    <source>
        <strain evidence="2">ATCC 700122</strain>
    </source>
</reference>
<dbReference type="EMBL" id="ACUX02000016">
    <property type="protein sequence ID" value="EEZ60657.1"/>
    <property type="molecule type" value="Genomic_DNA"/>
</dbReference>
<feature type="region of interest" description="Disordered" evidence="1">
    <location>
        <begin position="1"/>
        <end position="103"/>
    </location>
</feature>
<evidence type="ECO:0000256" key="1">
    <source>
        <dbReference type="SAM" id="MobiDB-lite"/>
    </source>
</evidence>
<feature type="compositionally biased region" description="Basic residues" evidence="1">
    <location>
        <begin position="1"/>
        <end position="36"/>
    </location>
</feature>